<organism evidence="5 6">
    <name type="scientific">Methylorubrum suomiense</name>
    <dbReference type="NCBI Taxonomy" id="144191"/>
    <lineage>
        <taxon>Bacteria</taxon>
        <taxon>Pseudomonadati</taxon>
        <taxon>Pseudomonadota</taxon>
        <taxon>Alphaproteobacteria</taxon>
        <taxon>Hyphomicrobiales</taxon>
        <taxon>Methylobacteriaceae</taxon>
        <taxon>Methylorubrum</taxon>
    </lineage>
</organism>
<dbReference type="RefSeq" id="WP_137830340.1">
    <property type="nucleotide sequence ID" value="NZ_BPRE01000001.1"/>
</dbReference>
<dbReference type="SUPFAM" id="SSF46785">
    <property type="entry name" value="Winged helix' DNA-binding domain"/>
    <property type="match status" value="1"/>
</dbReference>
<evidence type="ECO:0000313" key="5">
    <source>
        <dbReference type="EMBL" id="GJE73619.1"/>
    </source>
</evidence>
<dbReference type="Pfam" id="PF13545">
    <property type="entry name" value="HTH_Crp_2"/>
    <property type="match status" value="1"/>
</dbReference>
<proteinExistence type="predicted"/>
<evidence type="ECO:0000256" key="3">
    <source>
        <dbReference type="ARBA" id="ARBA00023163"/>
    </source>
</evidence>
<dbReference type="InterPro" id="IPR018490">
    <property type="entry name" value="cNMP-bd_dom_sf"/>
</dbReference>
<dbReference type="InterPro" id="IPR000595">
    <property type="entry name" value="cNMP-bd_dom"/>
</dbReference>
<dbReference type="InterPro" id="IPR050397">
    <property type="entry name" value="Env_Response_Regulators"/>
</dbReference>
<dbReference type="SMART" id="SM00419">
    <property type="entry name" value="HTH_CRP"/>
    <property type="match status" value="1"/>
</dbReference>
<dbReference type="PANTHER" id="PTHR24567:SF68">
    <property type="entry name" value="DNA-BINDING TRANSCRIPTIONAL DUAL REGULATOR CRP"/>
    <property type="match status" value="1"/>
</dbReference>
<evidence type="ECO:0000313" key="6">
    <source>
        <dbReference type="Proteomes" id="UP001055093"/>
    </source>
</evidence>
<dbReference type="SMART" id="SM00100">
    <property type="entry name" value="cNMP"/>
    <property type="match status" value="1"/>
</dbReference>
<gene>
    <name evidence="5" type="ORF">BGCPKDLD_0185</name>
</gene>
<dbReference type="Proteomes" id="UP001055093">
    <property type="component" value="Unassembled WGS sequence"/>
</dbReference>
<evidence type="ECO:0000259" key="4">
    <source>
        <dbReference type="PROSITE" id="PS51063"/>
    </source>
</evidence>
<sequence length="263" mass="29313">MDAFVAIPRSNPLIRKLRHGVDLDDGDRALLAGLFRPGRTLEPQQDIVRAGEPAAGVHLVVEGFAFRYKLVGDGRRQILGLLMPGDFCDLQSIVLGPSDHYIAALTACTVVDVPQDKVDSLVFRDSRLARALWWATLVDESILREWLANMGQRAADRRIAHLFCELLLRQQIVGAAGPNDCAMPMTQPMLADILGITTIHVSRILRDLRSEGLVRLQDRRLHVPDVGRLRAFCDFDPTYLHLIRQPGEEDEAGASMAGERRRP</sequence>
<evidence type="ECO:0000256" key="2">
    <source>
        <dbReference type="ARBA" id="ARBA00023125"/>
    </source>
</evidence>
<reference evidence="5" key="2">
    <citation type="submission" date="2021-08" db="EMBL/GenBank/DDBJ databases">
        <authorList>
            <person name="Tani A."/>
            <person name="Ola A."/>
            <person name="Ogura Y."/>
            <person name="Katsura K."/>
            <person name="Hayashi T."/>
        </authorList>
    </citation>
    <scope>NUCLEOTIDE SEQUENCE</scope>
    <source>
        <strain evidence="5">DSM 14458</strain>
    </source>
</reference>
<keyword evidence="2" id="KW-0238">DNA-binding</keyword>
<comment type="caution">
    <text evidence="5">The sequence shown here is derived from an EMBL/GenBank/DDBJ whole genome shotgun (WGS) entry which is preliminary data.</text>
</comment>
<keyword evidence="6" id="KW-1185">Reference proteome</keyword>
<dbReference type="InterPro" id="IPR036390">
    <property type="entry name" value="WH_DNA-bd_sf"/>
</dbReference>
<dbReference type="InterPro" id="IPR014710">
    <property type="entry name" value="RmlC-like_jellyroll"/>
</dbReference>
<protein>
    <recommendedName>
        <fullName evidence="4">HTH crp-type domain-containing protein</fullName>
    </recommendedName>
</protein>
<dbReference type="InterPro" id="IPR036388">
    <property type="entry name" value="WH-like_DNA-bd_sf"/>
</dbReference>
<evidence type="ECO:0000256" key="1">
    <source>
        <dbReference type="ARBA" id="ARBA00023015"/>
    </source>
</evidence>
<keyword evidence="3" id="KW-0804">Transcription</keyword>
<dbReference type="CDD" id="cd00092">
    <property type="entry name" value="HTH_CRP"/>
    <property type="match status" value="1"/>
</dbReference>
<dbReference type="CDD" id="cd00038">
    <property type="entry name" value="CAP_ED"/>
    <property type="match status" value="1"/>
</dbReference>
<keyword evidence="1" id="KW-0805">Transcription regulation</keyword>
<accession>A0ABQ4UP96</accession>
<dbReference type="Gene3D" id="2.60.120.10">
    <property type="entry name" value="Jelly Rolls"/>
    <property type="match status" value="1"/>
</dbReference>
<dbReference type="Gene3D" id="1.10.10.10">
    <property type="entry name" value="Winged helix-like DNA-binding domain superfamily/Winged helix DNA-binding domain"/>
    <property type="match status" value="1"/>
</dbReference>
<dbReference type="SUPFAM" id="SSF51206">
    <property type="entry name" value="cAMP-binding domain-like"/>
    <property type="match status" value="1"/>
</dbReference>
<dbReference type="PROSITE" id="PS51063">
    <property type="entry name" value="HTH_CRP_2"/>
    <property type="match status" value="1"/>
</dbReference>
<dbReference type="EMBL" id="BPRE01000001">
    <property type="protein sequence ID" value="GJE73619.1"/>
    <property type="molecule type" value="Genomic_DNA"/>
</dbReference>
<name>A0ABQ4UP96_9HYPH</name>
<reference evidence="5" key="1">
    <citation type="journal article" date="2021" name="Front. Microbiol.">
        <title>Comprehensive Comparative Genomics and Phenotyping of Methylobacterium Species.</title>
        <authorList>
            <person name="Alessa O."/>
            <person name="Ogura Y."/>
            <person name="Fujitani Y."/>
            <person name="Takami H."/>
            <person name="Hayashi T."/>
            <person name="Sahin N."/>
            <person name="Tani A."/>
        </authorList>
    </citation>
    <scope>NUCLEOTIDE SEQUENCE</scope>
    <source>
        <strain evidence="5">DSM 14458</strain>
    </source>
</reference>
<dbReference type="InterPro" id="IPR012318">
    <property type="entry name" value="HTH_CRP"/>
</dbReference>
<dbReference type="Pfam" id="PF00027">
    <property type="entry name" value="cNMP_binding"/>
    <property type="match status" value="1"/>
</dbReference>
<feature type="domain" description="HTH crp-type" evidence="4">
    <location>
        <begin position="153"/>
        <end position="227"/>
    </location>
</feature>
<dbReference type="PANTHER" id="PTHR24567">
    <property type="entry name" value="CRP FAMILY TRANSCRIPTIONAL REGULATORY PROTEIN"/>
    <property type="match status" value="1"/>
</dbReference>